<feature type="domain" description="Multi-ubiquitin" evidence="1">
    <location>
        <begin position="95"/>
        <end position="157"/>
    </location>
</feature>
<keyword evidence="3" id="KW-1185">Reference proteome</keyword>
<organism evidence="2 3">
    <name type="scientific">Paeniroseomonas aquatica</name>
    <dbReference type="NCBI Taxonomy" id="373043"/>
    <lineage>
        <taxon>Bacteria</taxon>
        <taxon>Pseudomonadati</taxon>
        <taxon>Pseudomonadota</taxon>
        <taxon>Alphaproteobacteria</taxon>
        <taxon>Acetobacterales</taxon>
        <taxon>Acetobacteraceae</taxon>
        <taxon>Paeniroseomonas</taxon>
    </lineage>
</organism>
<dbReference type="Pfam" id="PF14452">
    <property type="entry name" value="Multi_ubiq"/>
    <property type="match status" value="2"/>
</dbReference>
<dbReference type="InterPro" id="IPR025701">
    <property type="entry name" value="UBQ-conjugat_E2_E"/>
</dbReference>
<dbReference type="Pfam" id="PF14462">
    <property type="entry name" value="Prok-E2_E"/>
    <property type="match status" value="1"/>
</dbReference>
<accession>A0ABT8A1X3</accession>
<gene>
    <name evidence="2" type="ORF">QWZ14_04945</name>
</gene>
<sequence>MTNVTEAAVERGKARHQIEVADGTLTYRTVAIDDLTPTGAQVAAAAGFRPKQNVVVLQVLPSGELEDVRPGETIDLRHASGRFVIVESDRDYFLMLDGQRYPWPCRIITGAVLRKLGGVPEDHAIYEEKANEPDSLVNSIDLVDLDGRGVESFVSRKPVWTLNIQGVEINSATPTILVSDALTRAGFDATQSWHIFLRVKGQAKREVQITDHIDLRTPGIEKIRLTPKEVNNGEALPAPRRDFALLDADDDYLDRLGLRWETVEDAGRRWLLIRRYPVPAGYTAERTTLALEIPPTYPGAQIDMFYTDPPLALASGRAIECTHIAATIGGVPFNGWSRHRGLGSPWNPAADNVSTHLALVESALAKEVGE</sequence>
<dbReference type="Proteomes" id="UP001529369">
    <property type="component" value="Unassembled WGS sequence"/>
</dbReference>
<comment type="caution">
    <text evidence="2">The sequence shown here is derived from an EMBL/GenBank/DDBJ whole genome shotgun (WGS) entry which is preliminary data.</text>
</comment>
<evidence type="ECO:0000313" key="2">
    <source>
        <dbReference type="EMBL" id="MDN3563722.1"/>
    </source>
</evidence>
<reference evidence="3" key="1">
    <citation type="journal article" date="2019" name="Int. J. Syst. Evol. Microbiol.">
        <title>The Global Catalogue of Microorganisms (GCM) 10K type strain sequencing project: providing services to taxonomists for standard genome sequencing and annotation.</title>
        <authorList>
            <consortium name="The Broad Institute Genomics Platform"/>
            <consortium name="The Broad Institute Genome Sequencing Center for Infectious Disease"/>
            <person name="Wu L."/>
            <person name="Ma J."/>
        </authorList>
    </citation>
    <scope>NUCLEOTIDE SEQUENCE [LARGE SCALE GENOMIC DNA]</scope>
    <source>
        <strain evidence="3">CECT 7131</strain>
    </source>
</reference>
<feature type="domain" description="Multi-ubiquitin" evidence="1">
    <location>
        <begin position="28"/>
        <end position="85"/>
    </location>
</feature>
<dbReference type="EMBL" id="JAUFPN010000038">
    <property type="protein sequence ID" value="MDN3563722.1"/>
    <property type="molecule type" value="Genomic_DNA"/>
</dbReference>
<protein>
    <submittedName>
        <fullName evidence="2">Multiubiquitin domain-containing protein</fullName>
    </submittedName>
</protein>
<dbReference type="InterPro" id="IPR027802">
    <property type="entry name" value="Multi-ubiquitin_dom"/>
</dbReference>
<name>A0ABT8A1X3_9PROT</name>
<dbReference type="RefSeq" id="WP_290315453.1">
    <property type="nucleotide sequence ID" value="NZ_JAUFPN010000038.1"/>
</dbReference>
<evidence type="ECO:0000259" key="1">
    <source>
        <dbReference type="Pfam" id="PF14452"/>
    </source>
</evidence>
<proteinExistence type="predicted"/>
<evidence type="ECO:0000313" key="3">
    <source>
        <dbReference type="Proteomes" id="UP001529369"/>
    </source>
</evidence>